<keyword evidence="1 4" id="KW-0808">Transferase</keyword>
<gene>
    <name evidence="4" type="ORF">ACZ11_16035</name>
</gene>
<reference evidence="5" key="1">
    <citation type="submission" date="2015-07" db="EMBL/GenBank/DDBJ databases">
        <authorList>
            <consortium name="Consortium for Microbial Forensics and Genomics (microFORGE)"/>
            <person name="Knight B.M."/>
            <person name="Roberts D.P."/>
            <person name="Lin D."/>
            <person name="Hari K."/>
            <person name="Fletcher J."/>
            <person name="Melcher U."/>
            <person name="Blagden T."/>
            <person name="Winegar R.A."/>
        </authorList>
    </citation>
    <scope>NUCLEOTIDE SEQUENCE [LARGE SCALE GENOMIC DNA]</scope>
    <source>
        <strain evidence="5">DSM 23493</strain>
    </source>
</reference>
<dbReference type="AlphaFoldDB" id="A0A0K9F7Y8"/>
<dbReference type="GeneID" id="96599739"/>
<evidence type="ECO:0000313" key="5">
    <source>
        <dbReference type="Proteomes" id="UP000037326"/>
    </source>
</evidence>
<evidence type="ECO:0000259" key="3">
    <source>
        <dbReference type="PROSITE" id="PS51186"/>
    </source>
</evidence>
<dbReference type="InterPro" id="IPR016181">
    <property type="entry name" value="Acyl_CoA_acyltransferase"/>
</dbReference>
<protein>
    <submittedName>
        <fullName evidence="4">GCN5 family acetyltransferase</fullName>
    </submittedName>
</protein>
<dbReference type="CDD" id="cd04301">
    <property type="entry name" value="NAT_SF"/>
    <property type="match status" value="1"/>
</dbReference>
<evidence type="ECO:0000313" key="4">
    <source>
        <dbReference type="EMBL" id="KMY30211.1"/>
    </source>
</evidence>
<dbReference type="OrthoDB" id="9803233at2"/>
<evidence type="ECO:0000256" key="2">
    <source>
        <dbReference type="ARBA" id="ARBA00023315"/>
    </source>
</evidence>
<dbReference type="InterPro" id="IPR050680">
    <property type="entry name" value="YpeA/RimI_acetyltransf"/>
</dbReference>
<sequence>MTVAEIVIEHLKEEDYASYLEVLVESYAQYEKEYENPEDWASYLSDIRASVGNPNAETILVAKRGDEILGGLQLFTDSEKAYGLPELNIQSTIVRLLGVHPKGRGLGVAKKLLHESFAFARNRQDRALYLHSGDIMQAAINLYLSLGFVRDESKEFYKGQKLVKSFRYEL</sequence>
<keyword evidence="2" id="KW-0012">Acyltransferase</keyword>
<evidence type="ECO:0000256" key="1">
    <source>
        <dbReference type="ARBA" id="ARBA00022679"/>
    </source>
</evidence>
<feature type="domain" description="N-acetyltransferase" evidence="3">
    <location>
        <begin position="6"/>
        <end position="169"/>
    </location>
</feature>
<dbReference type="SUPFAM" id="SSF55729">
    <property type="entry name" value="Acyl-CoA N-acyltransferases (Nat)"/>
    <property type="match status" value="1"/>
</dbReference>
<accession>A0A0K9F7Y8</accession>
<proteinExistence type="predicted"/>
<dbReference type="Gene3D" id="3.40.630.30">
    <property type="match status" value="1"/>
</dbReference>
<dbReference type="PANTHER" id="PTHR43420">
    <property type="entry name" value="ACETYLTRANSFERASE"/>
    <property type="match status" value="1"/>
</dbReference>
<comment type="caution">
    <text evidence="4">The sequence shown here is derived from an EMBL/GenBank/DDBJ whole genome shotgun (WGS) entry which is preliminary data.</text>
</comment>
<name>A0A0K9F7Y8_9BACI</name>
<dbReference type="PATRIC" id="fig|582475.4.peg.4276"/>
<organism evidence="4 5">
    <name type="scientific">Lysinibacillus xylanilyticus</name>
    <dbReference type="NCBI Taxonomy" id="582475"/>
    <lineage>
        <taxon>Bacteria</taxon>
        <taxon>Bacillati</taxon>
        <taxon>Bacillota</taxon>
        <taxon>Bacilli</taxon>
        <taxon>Bacillales</taxon>
        <taxon>Bacillaceae</taxon>
        <taxon>Lysinibacillus</taxon>
    </lineage>
</organism>
<dbReference type="EMBL" id="LFXJ01000008">
    <property type="protein sequence ID" value="KMY30211.1"/>
    <property type="molecule type" value="Genomic_DNA"/>
</dbReference>
<dbReference type="RefSeq" id="WP_049667539.1">
    <property type="nucleotide sequence ID" value="NZ_JBNNUG010000001.1"/>
</dbReference>
<dbReference type="Proteomes" id="UP000037326">
    <property type="component" value="Unassembled WGS sequence"/>
</dbReference>
<dbReference type="PROSITE" id="PS51186">
    <property type="entry name" value="GNAT"/>
    <property type="match status" value="1"/>
</dbReference>
<dbReference type="Pfam" id="PF00583">
    <property type="entry name" value="Acetyltransf_1"/>
    <property type="match status" value="1"/>
</dbReference>
<dbReference type="GO" id="GO:0016747">
    <property type="term" value="F:acyltransferase activity, transferring groups other than amino-acyl groups"/>
    <property type="evidence" value="ECO:0007669"/>
    <property type="project" value="InterPro"/>
</dbReference>
<dbReference type="InterPro" id="IPR000182">
    <property type="entry name" value="GNAT_dom"/>
</dbReference>